<organism evidence="2 3">
    <name type="scientific">Phytophthora nicotianae P1569</name>
    <dbReference type="NCBI Taxonomy" id="1317065"/>
    <lineage>
        <taxon>Eukaryota</taxon>
        <taxon>Sar</taxon>
        <taxon>Stramenopiles</taxon>
        <taxon>Oomycota</taxon>
        <taxon>Peronosporomycetes</taxon>
        <taxon>Peronosporales</taxon>
        <taxon>Peronosporaceae</taxon>
        <taxon>Phytophthora</taxon>
    </lineage>
</organism>
<feature type="region of interest" description="Disordered" evidence="1">
    <location>
        <begin position="1"/>
        <end position="22"/>
    </location>
</feature>
<proteinExistence type="predicted"/>
<reference evidence="2 3" key="1">
    <citation type="submission" date="2013-11" db="EMBL/GenBank/DDBJ databases">
        <title>The Genome Sequence of Phytophthora parasitica P1569.</title>
        <authorList>
            <consortium name="The Broad Institute Genomics Platform"/>
            <person name="Russ C."/>
            <person name="Tyler B."/>
            <person name="Panabieres F."/>
            <person name="Shan W."/>
            <person name="Tripathy S."/>
            <person name="Grunwald N."/>
            <person name="Machado M."/>
            <person name="Johnson C.S."/>
            <person name="Arredondo F."/>
            <person name="Hong C."/>
            <person name="Coffey M."/>
            <person name="Young S.K."/>
            <person name="Zeng Q."/>
            <person name="Gargeya S."/>
            <person name="Fitzgerald M."/>
            <person name="Abouelleil A."/>
            <person name="Alvarado L."/>
            <person name="Chapman S.B."/>
            <person name="Gainer-Dewar J."/>
            <person name="Goldberg J."/>
            <person name="Griggs A."/>
            <person name="Gujja S."/>
            <person name="Hansen M."/>
            <person name="Howarth C."/>
            <person name="Imamovic A."/>
            <person name="Ireland A."/>
            <person name="Larimer J."/>
            <person name="McCowan C."/>
            <person name="Murphy C."/>
            <person name="Pearson M."/>
            <person name="Poon T.W."/>
            <person name="Priest M."/>
            <person name="Roberts A."/>
            <person name="Saif S."/>
            <person name="Shea T."/>
            <person name="Sykes S."/>
            <person name="Wortman J."/>
            <person name="Nusbaum C."/>
            <person name="Birren B."/>
        </authorList>
    </citation>
    <scope>NUCLEOTIDE SEQUENCE [LARGE SCALE GENOMIC DNA]</scope>
    <source>
        <strain evidence="2 3">P1569</strain>
    </source>
</reference>
<dbReference type="EMBL" id="ANIZ01001103">
    <property type="protein sequence ID" value="ETI49346.1"/>
    <property type="molecule type" value="Genomic_DNA"/>
</dbReference>
<name>V9FE32_PHYNI</name>
<dbReference type="Proteomes" id="UP000018721">
    <property type="component" value="Unassembled WGS sequence"/>
</dbReference>
<sequence>MAAWHTTRSCVAASNPKSGVGPHSSGFHNGWPYGWMPHLMRAGG</sequence>
<evidence type="ECO:0000256" key="1">
    <source>
        <dbReference type="SAM" id="MobiDB-lite"/>
    </source>
</evidence>
<dbReference type="AlphaFoldDB" id="V9FE32"/>
<evidence type="ECO:0000313" key="3">
    <source>
        <dbReference type="Proteomes" id="UP000018721"/>
    </source>
</evidence>
<evidence type="ECO:0000313" key="2">
    <source>
        <dbReference type="EMBL" id="ETI49346.1"/>
    </source>
</evidence>
<accession>V9FE32</accession>
<gene>
    <name evidence="2" type="ORF">F443_06693</name>
</gene>
<comment type="caution">
    <text evidence="2">The sequence shown here is derived from an EMBL/GenBank/DDBJ whole genome shotgun (WGS) entry which is preliminary data.</text>
</comment>
<protein>
    <submittedName>
        <fullName evidence="2">Uncharacterized protein</fullName>
    </submittedName>
</protein>
<keyword evidence="3" id="KW-1185">Reference proteome</keyword>
<dbReference type="HOGENOM" id="CLU_3225794_0_0_1"/>